<dbReference type="VEuPathDB" id="AmoebaDB:EIN_343330"/>
<dbReference type="EMBL" id="KB206941">
    <property type="protein sequence ID" value="ELP86671.1"/>
    <property type="molecule type" value="Genomic_DNA"/>
</dbReference>
<dbReference type="GeneID" id="14885649"/>
<evidence type="ECO:0000313" key="2">
    <source>
        <dbReference type="Proteomes" id="UP000014680"/>
    </source>
</evidence>
<dbReference type="AlphaFoldDB" id="L7FL38"/>
<proteinExistence type="predicted"/>
<dbReference type="KEGG" id="eiv:EIN_343330"/>
<protein>
    <submittedName>
        <fullName evidence="1">Uncharacterized protein</fullName>
    </submittedName>
</protein>
<organism evidence="1 2">
    <name type="scientific">Entamoeba invadens IP1</name>
    <dbReference type="NCBI Taxonomy" id="370355"/>
    <lineage>
        <taxon>Eukaryota</taxon>
        <taxon>Amoebozoa</taxon>
        <taxon>Evosea</taxon>
        <taxon>Archamoebae</taxon>
        <taxon>Mastigamoebida</taxon>
        <taxon>Entamoebidae</taxon>
        <taxon>Entamoeba</taxon>
    </lineage>
</organism>
<evidence type="ECO:0000313" key="1">
    <source>
        <dbReference type="EMBL" id="ELP86671.1"/>
    </source>
</evidence>
<accession>L7FL38</accession>
<reference evidence="1 2" key="1">
    <citation type="submission" date="2012-10" db="EMBL/GenBank/DDBJ databases">
        <authorList>
            <person name="Zafar N."/>
            <person name="Inman J."/>
            <person name="Hall N."/>
            <person name="Lorenzi H."/>
            <person name="Caler E."/>
        </authorList>
    </citation>
    <scope>NUCLEOTIDE SEQUENCE [LARGE SCALE GENOMIC DNA]</scope>
    <source>
        <strain evidence="1 2">IP1</strain>
    </source>
</reference>
<sequence length="677" mass="78482">MTFDSKHPIFVENEVAFSNSYIRVFYKGVDFSFCLQQHCWILKSGEKDHSSYFKEHHQQHRNPSQQEMENYKAFITADTNSKISKISHPSDPSIMYTKNDMCISFAKGPFIKQRNLFLFKLYDDKHLSENNVNQYETPVFDSECQSTQQILKTINGGFDDDEDEAEFDEILLDEMLRAERIIDQEELNEHDESSEYEQMLNDDLIEDIKNKKLFVGVSENLTTPLVKELEAFEDRAFITYHVIGYKDLNIQAVCESVRKFSYDKTSSFILERFIVAYEYLFKDIGTITNKKFLSSVMVIQRMVVGYVMNNEAVSSHMSEEQIRTIKRCILMSHAAFSRDTLNRAKKLALSAKTSKTQLMSNNTAQRNQIKAERDLHKCIAISVDSTTKGDQEIFCVFVLLVQGKRVYSMPLLLQEYKGSTDAKTLAKWLVDKITRLGFNCYRIINCTTDGASVCSGLDGGLSVEMNELINKDEPSGIALIDTEMKNFWCSAHCVALTGEGLDKEPEIKMLKILCQWFCRKRKSSDYNQHCQIEHRIKATYSFTRWCYIYKNVEDITNNYEQVANYLSTGEPLESLMTEFDKNGIVFGQDGVHFIKSTQKDYDVAEQCQNASDMAEEEPVQRILYNINNENIKKIFFNAKEVFRILLTLVFFYCKKMTVFCLNTLNTLNYLKVILIFY</sequence>
<keyword evidence="2" id="KW-1185">Reference proteome</keyword>
<dbReference type="RefSeq" id="XP_004186017.1">
    <property type="nucleotide sequence ID" value="XM_004185969.1"/>
</dbReference>
<dbReference type="SUPFAM" id="SSF53098">
    <property type="entry name" value="Ribonuclease H-like"/>
    <property type="match status" value="1"/>
</dbReference>
<dbReference type="Proteomes" id="UP000014680">
    <property type="component" value="Unassembled WGS sequence"/>
</dbReference>
<name>L7FL38_ENTIV</name>
<dbReference type="InterPro" id="IPR012337">
    <property type="entry name" value="RNaseH-like_sf"/>
</dbReference>
<gene>
    <name evidence="1" type="ORF">EIN_343330</name>
</gene>